<evidence type="ECO:0000259" key="9">
    <source>
        <dbReference type="Pfam" id="PF01035"/>
    </source>
</evidence>
<reference evidence="11" key="1">
    <citation type="submission" date="2022-04" db="EMBL/GenBank/DDBJ databases">
        <title>Consumption of N2O by Flavobacterium azooxidireducens sp. nov. isolated from Decomposing Leaf Litter of Phragmites australis (Cav.).</title>
        <authorList>
            <person name="Behrendt U."/>
            <person name="Spanner T."/>
            <person name="Augustin J."/>
            <person name="Horn M.A."/>
            <person name="Kolb S."/>
            <person name="Ulrich A."/>
        </authorList>
    </citation>
    <scope>NUCLEOTIDE SEQUENCE</scope>
    <source>
        <strain evidence="11">IGB 4-14</strain>
    </source>
</reference>
<evidence type="ECO:0000256" key="4">
    <source>
        <dbReference type="ARBA" id="ARBA00022679"/>
    </source>
</evidence>
<comment type="subcellular location">
    <subcellularLocation>
        <location evidence="8">Cytoplasm</location>
    </subcellularLocation>
</comment>
<evidence type="ECO:0000256" key="6">
    <source>
        <dbReference type="ARBA" id="ARBA00023204"/>
    </source>
</evidence>
<evidence type="ECO:0000256" key="8">
    <source>
        <dbReference type="HAMAP-Rule" id="MF_00772"/>
    </source>
</evidence>
<keyword evidence="12" id="KW-1185">Reference proteome</keyword>
<dbReference type="InterPro" id="IPR023546">
    <property type="entry name" value="MGMT"/>
</dbReference>
<dbReference type="HAMAP" id="MF_00772">
    <property type="entry name" value="OGT"/>
    <property type="match status" value="1"/>
</dbReference>
<dbReference type="EC" id="2.1.1.63" evidence="8"/>
<dbReference type="SUPFAM" id="SSF53155">
    <property type="entry name" value="Methylated DNA-protein cysteine methyltransferase domain"/>
    <property type="match status" value="1"/>
</dbReference>
<keyword evidence="3 8" id="KW-0489">Methyltransferase</keyword>
<organism evidence="11 12">
    <name type="scientific">Flavobacterium azooxidireducens</name>
    <dbReference type="NCBI Taxonomy" id="1871076"/>
    <lineage>
        <taxon>Bacteria</taxon>
        <taxon>Pseudomonadati</taxon>
        <taxon>Bacteroidota</taxon>
        <taxon>Flavobacteriia</taxon>
        <taxon>Flavobacteriales</taxon>
        <taxon>Flavobacteriaceae</taxon>
        <taxon>Flavobacterium</taxon>
    </lineage>
</organism>
<evidence type="ECO:0000256" key="3">
    <source>
        <dbReference type="ARBA" id="ARBA00022603"/>
    </source>
</evidence>
<dbReference type="Pfam" id="PF01035">
    <property type="entry name" value="DNA_binding_1"/>
    <property type="match status" value="1"/>
</dbReference>
<comment type="catalytic activity">
    <reaction evidence="7 8">
        <text>a 6-O-methyl-2'-deoxyguanosine in DNA + L-cysteinyl-[protein] = S-methyl-L-cysteinyl-[protein] + a 2'-deoxyguanosine in DNA</text>
        <dbReference type="Rhea" id="RHEA:24000"/>
        <dbReference type="Rhea" id="RHEA-COMP:10131"/>
        <dbReference type="Rhea" id="RHEA-COMP:10132"/>
        <dbReference type="Rhea" id="RHEA-COMP:11367"/>
        <dbReference type="Rhea" id="RHEA-COMP:11368"/>
        <dbReference type="ChEBI" id="CHEBI:29950"/>
        <dbReference type="ChEBI" id="CHEBI:82612"/>
        <dbReference type="ChEBI" id="CHEBI:85445"/>
        <dbReference type="ChEBI" id="CHEBI:85448"/>
        <dbReference type="EC" id="2.1.1.63"/>
    </reaction>
</comment>
<feature type="active site" description="Nucleophile; methyl group acceptor" evidence="8">
    <location>
        <position position="140"/>
    </location>
</feature>
<keyword evidence="5 8" id="KW-0227">DNA damage</keyword>
<keyword evidence="6 8" id="KW-0234">DNA repair</keyword>
<evidence type="ECO:0000256" key="2">
    <source>
        <dbReference type="ARBA" id="ARBA00022490"/>
    </source>
</evidence>
<keyword evidence="2 8" id="KW-0963">Cytoplasm</keyword>
<dbReference type="CDD" id="cd06445">
    <property type="entry name" value="ATase"/>
    <property type="match status" value="1"/>
</dbReference>
<evidence type="ECO:0000256" key="7">
    <source>
        <dbReference type="ARBA" id="ARBA00049348"/>
    </source>
</evidence>
<dbReference type="GO" id="GO:0032259">
    <property type="term" value="P:methylation"/>
    <property type="evidence" value="ECO:0007669"/>
    <property type="project" value="UniProtKB-KW"/>
</dbReference>
<evidence type="ECO:0000313" key="11">
    <source>
        <dbReference type="EMBL" id="UPQ78618.1"/>
    </source>
</evidence>
<dbReference type="Pfam" id="PF02870">
    <property type="entry name" value="Methyltransf_1N"/>
    <property type="match status" value="1"/>
</dbReference>
<dbReference type="SUPFAM" id="SSF46767">
    <property type="entry name" value="Methylated DNA-protein cysteine methyltransferase, C-terminal domain"/>
    <property type="match status" value="1"/>
</dbReference>
<feature type="domain" description="Methylated-DNA-[protein]-cysteine S-methyltransferase DNA binding" evidence="9">
    <location>
        <begin position="89"/>
        <end position="168"/>
    </location>
</feature>
<protein>
    <recommendedName>
        <fullName evidence="8">Methylated-DNA--protein-cysteine methyltransferase</fullName>
        <ecNumber evidence="8">2.1.1.63</ecNumber>
    </recommendedName>
    <alternativeName>
        <fullName evidence="8">6-O-methylguanine-DNA methyltransferase</fullName>
        <shortName evidence="8">MGMT</shortName>
    </alternativeName>
    <alternativeName>
        <fullName evidence="8">O-6-methylguanine-DNA-alkyltransferase</fullName>
    </alternativeName>
</protein>
<dbReference type="EMBL" id="CP096205">
    <property type="protein sequence ID" value="UPQ78618.1"/>
    <property type="molecule type" value="Genomic_DNA"/>
</dbReference>
<dbReference type="Proteomes" id="UP000830583">
    <property type="component" value="Chromosome"/>
</dbReference>
<comment type="similarity">
    <text evidence="8">Belongs to the MGMT family.</text>
</comment>
<dbReference type="RefSeq" id="WP_248433547.1">
    <property type="nucleotide sequence ID" value="NZ_CP096205.1"/>
</dbReference>
<dbReference type="InterPro" id="IPR036388">
    <property type="entry name" value="WH-like_DNA-bd_sf"/>
</dbReference>
<dbReference type="InterPro" id="IPR008332">
    <property type="entry name" value="MethylG_MeTrfase_N"/>
</dbReference>
<dbReference type="InterPro" id="IPR014048">
    <property type="entry name" value="MethylDNA_cys_MeTrfase_DNA-bd"/>
</dbReference>
<dbReference type="PANTHER" id="PTHR10815">
    <property type="entry name" value="METHYLATED-DNA--PROTEIN-CYSTEINE METHYLTRANSFERASE"/>
    <property type="match status" value="1"/>
</dbReference>
<dbReference type="InterPro" id="IPR036217">
    <property type="entry name" value="MethylDNA_cys_MeTrfase_DNAb"/>
</dbReference>
<sequence>MQPNTIHIQYYNSPVGELVLGDFNNQLCLCDWRYRKMRNEVDNRILKALEAEFVEESTPLLTETQNQLEAYFDKKRTTFDLPLLLIGTDFQQTVWKALQQIDYGKTQTYLGLSKQLDNPKAIRAVASANGANAISIIIPCHRIIGSNQELVGYAGGLSAKKKLLAIEQGSQLELFS</sequence>
<dbReference type="PROSITE" id="PS00374">
    <property type="entry name" value="MGMT"/>
    <property type="match status" value="1"/>
</dbReference>
<gene>
    <name evidence="11" type="ORF">M0M57_13430</name>
</gene>
<dbReference type="GO" id="GO:0003908">
    <property type="term" value="F:methylated-DNA-[protein]-cysteine S-methyltransferase activity"/>
    <property type="evidence" value="ECO:0007669"/>
    <property type="project" value="UniProtKB-EC"/>
</dbReference>
<comment type="function">
    <text evidence="8">Involved in the cellular defense against the biological effects of O6-methylguanine (O6-MeG) and O4-methylthymine (O4-MeT) in DNA. Repairs the methylated nucleobase in DNA by stoichiometrically transferring the methyl group to a cysteine residue in the enzyme. This is a suicide reaction: the enzyme is irreversibly inactivated.</text>
</comment>
<evidence type="ECO:0000259" key="10">
    <source>
        <dbReference type="Pfam" id="PF02870"/>
    </source>
</evidence>
<accession>A0ABY4KCU0</accession>
<dbReference type="PANTHER" id="PTHR10815:SF5">
    <property type="entry name" value="METHYLATED-DNA--PROTEIN-CYSTEINE METHYLTRANSFERASE"/>
    <property type="match status" value="1"/>
</dbReference>
<name>A0ABY4KCU0_9FLAO</name>
<comment type="catalytic activity">
    <reaction evidence="1 8">
        <text>a 4-O-methyl-thymidine in DNA + L-cysteinyl-[protein] = a thymidine in DNA + S-methyl-L-cysteinyl-[protein]</text>
        <dbReference type="Rhea" id="RHEA:53428"/>
        <dbReference type="Rhea" id="RHEA-COMP:10131"/>
        <dbReference type="Rhea" id="RHEA-COMP:10132"/>
        <dbReference type="Rhea" id="RHEA-COMP:13555"/>
        <dbReference type="Rhea" id="RHEA-COMP:13556"/>
        <dbReference type="ChEBI" id="CHEBI:29950"/>
        <dbReference type="ChEBI" id="CHEBI:82612"/>
        <dbReference type="ChEBI" id="CHEBI:137386"/>
        <dbReference type="ChEBI" id="CHEBI:137387"/>
        <dbReference type="EC" id="2.1.1.63"/>
    </reaction>
</comment>
<dbReference type="NCBIfam" id="TIGR00589">
    <property type="entry name" value="ogt"/>
    <property type="match status" value="1"/>
</dbReference>
<evidence type="ECO:0000256" key="1">
    <source>
        <dbReference type="ARBA" id="ARBA00001286"/>
    </source>
</evidence>
<dbReference type="InterPro" id="IPR036631">
    <property type="entry name" value="MGMT_N_sf"/>
</dbReference>
<dbReference type="Gene3D" id="3.30.160.70">
    <property type="entry name" value="Methylated DNA-protein cysteine methyltransferase domain"/>
    <property type="match status" value="1"/>
</dbReference>
<proteinExistence type="inferred from homology"/>
<keyword evidence="4 8" id="KW-0808">Transferase</keyword>
<evidence type="ECO:0000313" key="12">
    <source>
        <dbReference type="Proteomes" id="UP000830583"/>
    </source>
</evidence>
<evidence type="ECO:0000256" key="5">
    <source>
        <dbReference type="ARBA" id="ARBA00022763"/>
    </source>
</evidence>
<dbReference type="Gene3D" id="1.10.10.10">
    <property type="entry name" value="Winged helix-like DNA-binding domain superfamily/Winged helix DNA-binding domain"/>
    <property type="match status" value="1"/>
</dbReference>
<dbReference type="InterPro" id="IPR001497">
    <property type="entry name" value="MethylDNA_cys_MeTrfase_AS"/>
</dbReference>
<comment type="miscellaneous">
    <text evidence="8">This enzyme catalyzes only one turnover and therefore is not strictly catalytic. According to one definition, an enzyme is a biocatalyst that acts repeatedly and over many reaction cycles.</text>
</comment>
<feature type="domain" description="Methylguanine DNA methyltransferase ribonuclease-like" evidence="10">
    <location>
        <begin position="7"/>
        <end position="84"/>
    </location>
</feature>